<dbReference type="EMBL" id="CAJOBJ010067403">
    <property type="protein sequence ID" value="CAF4445020.1"/>
    <property type="molecule type" value="Genomic_DNA"/>
</dbReference>
<comment type="caution">
    <text evidence="1">The sequence shown here is derived from an EMBL/GenBank/DDBJ whole genome shotgun (WGS) entry which is preliminary data.</text>
</comment>
<dbReference type="AlphaFoldDB" id="A0A8S2W6W4"/>
<evidence type="ECO:0000313" key="5">
    <source>
        <dbReference type="Proteomes" id="UP000676336"/>
    </source>
</evidence>
<evidence type="ECO:0000313" key="2">
    <source>
        <dbReference type="EMBL" id="CAF4429786.1"/>
    </source>
</evidence>
<name>A0A8S2W6W4_9BILA</name>
<dbReference type="Proteomes" id="UP000676336">
    <property type="component" value="Unassembled WGS sequence"/>
</dbReference>
<evidence type="ECO:0000313" key="4">
    <source>
        <dbReference type="EMBL" id="CAF4450336.1"/>
    </source>
</evidence>
<evidence type="ECO:0000313" key="1">
    <source>
        <dbReference type="EMBL" id="CAF4426965.1"/>
    </source>
</evidence>
<organism evidence="1 5">
    <name type="scientific">Rotaria magnacalcarata</name>
    <dbReference type="NCBI Taxonomy" id="392030"/>
    <lineage>
        <taxon>Eukaryota</taxon>
        <taxon>Metazoa</taxon>
        <taxon>Spiralia</taxon>
        <taxon>Gnathifera</taxon>
        <taxon>Rotifera</taxon>
        <taxon>Eurotatoria</taxon>
        <taxon>Bdelloidea</taxon>
        <taxon>Philodinida</taxon>
        <taxon>Philodinidae</taxon>
        <taxon>Rotaria</taxon>
    </lineage>
</organism>
<sequence length="31" mass="3484">HRHPSSYDRALSKYGIFSGNLIKLVGKRGLL</sequence>
<feature type="non-terminal residue" evidence="1">
    <location>
        <position position="1"/>
    </location>
</feature>
<protein>
    <submittedName>
        <fullName evidence="1">Uncharacterized protein</fullName>
    </submittedName>
</protein>
<dbReference type="Proteomes" id="UP000681720">
    <property type="component" value="Unassembled WGS sequence"/>
</dbReference>
<dbReference type="EMBL" id="CAJOBI010063829">
    <property type="protein sequence ID" value="CAF4426965.1"/>
    <property type="molecule type" value="Genomic_DNA"/>
</dbReference>
<dbReference type="EMBL" id="CAJOBJ010068622">
    <property type="protein sequence ID" value="CAF4450336.1"/>
    <property type="molecule type" value="Genomic_DNA"/>
</dbReference>
<proteinExistence type="predicted"/>
<evidence type="ECO:0000313" key="3">
    <source>
        <dbReference type="EMBL" id="CAF4445020.1"/>
    </source>
</evidence>
<gene>
    <name evidence="3" type="ORF">GIL414_LOCUS32158</name>
    <name evidence="4" type="ORF">GIL414_LOCUS32382</name>
    <name evidence="1" type="ORF">SMN809_LOCUS31628</name>
    <name evidence="2" type="ORF">SMN809_LOCUS31758</name>
</gene>
<accession>A0A8S2W6W4</accession>
<reference evidence="1" key="1">
    <citation type="submission" date="2021-02" db="EMBL/GenBank/DDBJ databases">
        <authorList>
            <person name="Nowell W R."/>
        </authorList>
    </citation>
    <scope>NUCLEOTIDE SEQUENCE</scope>
</reference>
<dbReference type="EMBL" id="CAJOBI010064502">
    <property type="protein sequence ID" value="CAF4429786.1"/>
    <property type="molecule type" value="Genomic_DNA"/>
</dbReference>